<dbReference type="RefSeq" id="WP_232839810.1">
    <property type="nucleotide sequence ID" value="NZ_JBFAKC010000004.1"/>
</dbReference>
<evidence type="ECO:0000256" key="2">
    <source>
        <dbReference type="SAM" id="Phobius"/>
    </source>
</evidence>
<organism evidence="4 5">
    <name type="scientific">Nocardia aurea</name>
    <dbReference type="NCBI Taxonomy" id="2144174"/>
    <lineage>
        <taxon>Bacteria</taxon>
        <taxon>Bacillati</taxon>
        <taxon>Actinomycetota</taxon>
        <taxon>Actinomycetes</taxon>
        <taxon>Mycobacteriales</taxon>
        <taxon>Nocardiaceae</taxon>
        <taxon>Nocardia</taxon>
    </lineage>
</organism>
<dbReference type="InterPro" id="IPR012533">
    <property type="entry name" value="YcnI-copper_dom"/>
</dbReference>
<dbReference type="InterPro" id="IPR038507">
    <property type="entry name" value="YcnI-like_sf"/>
</dbReference>
<dbReference type="CDD" id="cd08545">
    <property type="entry name" value="YcnI_like"/>
    <property type="match status" value="1"/>
</dbReference>
<gene>
    <name evidence="4" type="ORF">AB0I48_10590</name>
</gene>
<dbReference type="Proteomes" id="UP001551695">
    <property type="component" value="Unassembled WGS sequence"/>
</dbReference>
<feature type="transmembrane region" description="Helical" evidence="2">
    <location>
        <begin position="190"/>
        <end position="213"/>
    </location>
</feature>
<comment type="caution">
    <text evidence="4">The sequence shown here is derived from an EMBL/GenBank/DDBJ whole genome shotgun (WGS) entry which is preliminary data.</text>
</comment>
<feature type="region of interest" description="Disordered" evidence="1">
    <location>
        <begin position="152"/>
        <end position="186"/>
    </location>
</feature>
<dbReference type="Pfam" id="PF07987">
    <property type="entry name" value="DUF1775"/>
    <property type="match status" value="1"/>
</dbReference>
<evidence type="ECO:0000259" key="3">
    <source>
        <dbReference type="Pfam" id="PF07987"/>
    </source>
</evidence>
<proteinExistence type="predicted"/>
<keyword evidence="2" id="KW-1133">Transmembrane helix</keyword>
<evidence type="ECO:0000313" key="5">
    <source>
        <dbReference type="Proteomes" id="UP001551695"/>
    </source>
</evidence>
<reference evidence="4 5" key="1">
    <citation type="submission" date="2024-06" db="EMBL/GenBank/DDBJ databases">
        <title>The Natural Products Discovery Center: Release of the First 8490 Sequenced Strains for Exploring Actinobacteria Biosynthetic Diversity.</title>
        <authorList>
            <person name="Kalkreuter E."/>
            <person name="Kautsar S.A."/>
            <person name="Yang D."/>
            <person name="Bader C.D."/>
            <person name="Teijaro C.N."/>
            <person name="Fluegel L."/>
            <person name="Davis C.M."/>
            <person name="Simpson J.R."/>
            <person name="Lauterbach L."/>
            <person name="Steele A.D."/>
            <person name="Gui C."/>
            <person name="Meng S."/>
            <person name="Li G."/>
            <person name="Viehrig K."/>
            <person name="Ye F."/>
            <person name="Su P."/>
            <person name="Kiefer A.F."/>
            <person name="Nichols A."/>
            <person name="Cepeda A.J."/>
            <person name="Yan W."/>
            <person name="Fan B."/>
            <person name="Jiang Y."/>
            <person name="Adhikari A."/>
            <person name="Zheng C.-J."/>
            <person name="Schuster L."/>
            <person name="Cowan T.M."/>
            <person name="Smanski M.J."/>
            <person name="Chevrette M.G."/>
            <person name="De Carvalho L.P.S."/>
            <person name="Shen B."/>
        </authorList>
    </citation>
    <scope>NUCLEOTIDE SEQUENCE [LARGE SCALE GENOMIC DNA]</scope>
    <source>
        <strain evidence="4 5">NPDC050403</strain>
    </source>
</reference>
<evidence type="ECO:0000313" key="4">
    <source>
        <dbReference type="EMBL" id="MEV0708002.1"/>
    </source>
</evidence>
<sequence length="221" mass="22821">MAFAAPAAAHVRSDGTPVTQGGYGIVRLIVPGESERAATVALTVTIPEGVDLKSARTLPIPGWTATVERQKVGSAERVSRIVWTATDPANGFGNTEYREFSFSGGPWPKGKDSVALPSDQRYSDGSVVSWNEVAVDKASEPEHPAPIVTLNAAADGHGHDGGHGESATAAGASHHDDTAAPGANESSDGLWHSISVIGLLLALAASVAVAWVLRRDRVTGS</sequence>
<evidence type="ECO:0000256" key="1">
    <source>
        <dbReference type="SAM" id="MobiDB-lite"/>
    </source>
</evidence>
<keyword evidence="2" id="KW-0812">Transmembrane</keyword>
<keyword evidence="2" id="KW-0472">Membrane</keyword>
<keyword evidence="5" id="KW-1185">Reference proteome</keyword>
<protein>
    <submittedName>
        <fullName evidence="4">YcnI family protein</fullName>
    </submittedName>
</protein>
<dbReference type="EMBL" id="JBFAKC010000004">
    <property type="protein sequence ID" value="MEV0708002.1"/>
    <property type="molecule type" value="Genomic_DNA"/>
</dbReference>
<accession>A0ABV3FRF5</accession>
<name>A0ABV3FRF5_9NOCA</name>
<dbReference type="Gene3D" id="2.60.40.2230">
    <property type="entry name" value="Uncharacterised protein YcnI-like PF07987, DUF1775"/>
    <property type="match status" value="1"/>
</dbReference>
<feature type="domain" description="YncI copper-binding" evidence="3">
    <location>
        <begin position="10"/>
        <end position="150"/>
    </location>
</feature>